<proteinExistence type="predicted"/>
<organism evidence="1">
    <name type="scientific">Anopheles atroparvus</name>
    <name type="common">European mosquito</name>
    <dbReference type="NCBI Taxonomy" id="41427"/>
    <lineage>
        <taxon>Eukaryota</taxon>
        <taxon>Metazoa</taxon>
        <taxon>Ecdysozoa</taxon>
        <taxon>Arthropoda</taxon>
        <taxon>Hexapoda</taxon>
        <taxon>Insecta</taxon>
        <taxon>Pterygota</taxon>
        <taxon>Neoptera</taxon>
        <taxon>Endopterygota</taxon>
        <taxon>Diptera</taxon>
        <taxon>Nematocera</taxon>
        <taxon>Culicoidea</taxon>
        <taxon>Culicidae</taxon>
        <taxon>Anophelinae</taxon>
        <taxon>Anopheles</taxon>
    </lineage>
</organism>
<sequence>MQLSPKVLVAVALVYMVWPARAETGTVANEHLERAKRWLSFPVNGGVAKMVFGFVVPIRFFHPLPRVIVNTYNLQANYRIPATIIFPHPESVFKNRALAAQGQQATDGPRGPTSGDRSRRQLFEMLEQGWDRQGRAGHACLLRAVCEVAETPLKHNGLIGEIIDVIFTPSPTDELDAEYQSAQTYGRAGFNCLQCYPDCPMGQGFFDTVSTLVLP</sequence>
<reference evidence="1" key="1">
    <citation type="submission" date="2022-08" db="UniProtKB">
        <authorList>
            <consortium name="EnsemblMetazoa"/>
        </authorList>
    </citation>
    <scope>IDENTIFICATION</scope>
    <source>
        <strain evidence="1">EBRO</strain>
    </source>
</reference>
<protein>
    <submittedName>
        <fullName evidence="1">Uncharacterized protein</fullName>
    </submittedName>
</protein>
<dbReference type="PANTHER" id="PTHR21398:SF11">
    <property type="entry name" value="HDC15381-RELATED"/>
    <property type="match status" value="1"/>
</dbReference>
<dbReference type="Pfam" id="PF07841">
    <property type="entry name" value="DM4_12"/>
    <property type="match status" value="1"/>
</dbReference>
<accession>A0A182IJS9</accession>
<dbReference type="SMART" id="SM00718">
    <property type="entry name" value="DM4_12"/>
    <property type="match status" value="1"/>
</dbReference>
<dbReference type="VEuPathDB" id="VectorBase:AATE000493"/>
<dbReference type="EnsemblMetazoa" id="AATE000493-RA">
    <property type="protein sequence ID" value="AATE000493-PA.1"/>
    <property type="gene ID" value="AATE000493"/>
</dbReference>
<dbReference type="PANTHER" id="PTHR21398">
    <property type="entry name" value="AGAP007094-PA"/>
    <property type="match status" value="1"/>
</dbReference>
<dbReference type="AlphaFoldDB" id="A0A182IJS9"/>
<dbReference type="InterPro" id="IPR006631">
    <property type="entry name" value="DM4_12"/>
</dbReference>
<name>A0A182IJS9_ANOAO</name>
<evidence type="ECO:0000313" key="1">
    <source>
        <dbReference type="EnsemblMetazoa" id="AATE000493-PA.1"/>
    </source>
</evidence>